<protein>
    <submittedName>
        <fullName evidence="1">Uncharacterized protein</fullName>
    </submittedName>
</protein>
<accession>A0A0L6Z700</accession>
<sequence>MVINLSANIKIYDDIIPILNMSKMKKSKKRTNKNVEVWTEEQYEEYLKGIYGMEFIAGFTENGMPYGLFNEEIETYIVEKDDNHNEPDDELPF</sequence>
<proteinExistence type="predicted"/>
<evidence type="ECO:0000313" key="2">
    <source>
        <dbReference type="Proteomes" id="UP000037043"/>
    </source>
</evidence>
<keyword evidence="2" id="KW-1185">Reference proteome</keyword>
<dbReference type="AlphaFoldDB" id="A0A0L6Z700"/>
<name>A0A0L6Z700_9CLOT</name>
<comment type="caution">
    <text evidence="1">The sequence shown here is derived from an EMBL/GenBank/DDBJ whole genome shotgun (WGS) entry which is preliminary data.</text>
</comment>
<dbReference type="Proteomes" id="UP000037043">
    <property type="component" value="Unassembled WGS sequence"/>
</dbReference>
<evidence type="ECO:0000313" key="1">
    <source>
        <dbReference type="EMBL" id="KOA18735.1"/>
    </source>
</evidence>
<reference evidence="2" key="1">
    <citation type="submission" date="2015-08" db="EMBL/GenBank/DDBJ databases">
        <title>Genome sequence of the strict anaerobe Clostridium homopropionicum LuHBu1 (DSM 5847T).</title>
        <authorList>
            <person name="Poehlein A."/>
            <person name="Beck M."/>
            <person name="Schiel-Bengelsdorf B."/>
            <person name="Bengelsdorf F.R."/>
            <person name="Daniel R."/>
            <person name="Duerre P."/>
        </authorList>
    </citation>
    <scope>NUCLEOTIDE SEQUENCE [LARGE SCALE GENOMIC DNA]</scope>
    <source>
        <strain evidence="2">DSM 5847</strain>
    </source>
</reference>
<dbReference type="EMBL" id="LHUR01000036">
    <property type="protein sequence ID" value="KOA18735.1"/>
    <property type="molecule type" value="Genomic_DNA"/>
</dbReference>
<dbReference type="STRING" id="36844.SAMN04488501_110156"/>
<gene>
    <name evidence="1" type="ORF">CLHOM_30190</name>
</gene>
<dbReference type="PATRIC" id="fig|1121318.3.peg.3032"/>
<organism evidence="1 2">
    <name type="scientific">Clostridium homopropionicum DSM 5847</name>
    <dbReference type="NCBI Taxonomy" id="1121318"/>
    <lineage>
        <taxon>Bacteria</taxon>
        <taxon>Bacillati</taxon>
        <taxon>Bacillota</taxon>
        <taxon>Clostridia</taxon>
        <taxon>Eubacteriales</taxon>
        <taxon>Clostridiaceae</taxon>
        <taxon>Clostridium</taxon>
    </lineage>
</organism>